<reference evidence="1" key="1">
    <citation type="journal article" date="2023" name="IScience">
        <title>Live-bearing cockroach genome reveals convergent evolutionary mechanisms linked to viviparity in insects and beyond.</title>
        <authorList>
            <person name="Fouks B."/>
            <person name="Harrison M.C."/>
            <person name="Mikhailova A.A."/>
            <person name="Marchal E."/>
            <person name="English S."/>
            <person name="Carruthers M."/>
            <person name="Jennings E.C."/>
            <person name="Chiamaka E.L."/>
            <person name="Frigard R.A."/>
            <person name="Pippel M."/>
            <person name="Attardo G.M."/>
            <person name="Benoit J.B."/>
            <person name="Bornberg-Bauer E."/>
            <person name="Tobe S.S."/>
        </authorList>
    </citation>
    <scope>NUCLEOTIDE SEQUENCE</scope>
    <source>
        <strain evidence="1">Stay&amp;Tobe</strain>
    </source>
</reference>
<evidence type="ECO:0000313" key="1">
    <source>
        <dbReference type="EMBL" id="KAJ9573907.1"/>
    </source>
</evidence>
<proteinExistence type="predicted"/>
<reference evidence="1" key="2">
    <citation type="submission" date="2023-05" db="EMBL/GenBank/DDBJ databases">
        <authorList>
            <person name="Fouks B."/>
        </authorList>
    </citation>
    <scope>NUCLEOTIDE SEQUENCE</scope>
    <source>
        <strain evidence="1">Stay&amp;Tobe</strain>
        <tissue evidence="1">Testes</tissue>
    </source>
</reference>
<sequence>VILFEAMILKDVLCPNLRNSKIWLRILSIVGSSQLPQIKIVLSQKHHNVYANIK</sequence>
<gene>
    <name evidence="1" type="ORF">L9F63_008706</name>
</gene>
<dbReference type="Proteomes" id="UP001233999">
    <property type="component" value="Unassembled WGS sequence"/>
</dbReference>
<dbReference type="AlphaFoldDB" id="A0AAD7Z517"/>
<evidence type="ECO:0000313" key="2">
    <source>
        <dbReference type="Proteomes" id="UP001233999"/>
    </source>
</evidence>
<feature type="non-terminal residue" evidence="1">
    <location>
        <position position="1"/>
    </location>
</feature>
<organism evidence="1 2">
    <name type="scientific">Diploptera punctata</name>
    <name type="common">Pacific beetle cockroach</name>
    <dbReference type="NCBI Taxonomy" id="6984"/>
    <lineage>
        <taxon>Eukaryota</taxon>
        <taxon>Metazoa</taxon>
        <taxon>Ecdysozoa</taxon>
        <taxon>Arthropoda</taxon>
        <taxon>Hexapoda</taxon>
        <taxon>Insecta</taxon>
        <taxon>Pterygota</taxon>
        <taxon>Neoptera</taxon>
        <taxon>Polyneoptera</taxon>
        <taxon>Dictyoptera</taxon>
        <taxon>Blattodea</taxon>
        <taxon>Blaberoidea</taxon>
        <taxon>Blaberidae</taxon>
        <taxon>Diplopterinae</taxon>
        <taxon>Diploptera</taxon>
    </lineage>
</organism>
<comment type="caution">
    <text evidence="1">The sequence shown here is derived from an EMBL/GenBank/DDBJ whole genome shotgun (WGS) entry which is preliminary data.</text>
</comment>
<accession>A0AAD7Z517</accession>
<protein>
    <submittedName>
        <fullName evidence="1">Uncharacterized protein</fullName>
    </submittedName>
</protein>
<keyword evidence="2" id="KW-1185">Reference proteome</keyword>
<name>A0AAD7Z517_DIPPU</name>
<dbReference type="EMBL" id="JASPKZ010010672">
    <property type="protein sequence ID" value="KAJ9573907.1"/>
    <property type="molecule type" value="Genomic_DNA"/>
</dbReference>
<feature type="non-terminal residue" evidence="1">
    <location>
        <position position="54"/>
    </location>
</feature>